<organism evidence="2 3">
    <name type="scientific">Candidatus Gottesmanbacteria bacterium RIFCSPLOWO2_01_FULL_49_10</name>
    <dbReference type="NCBI Taxonomy" id="1798396"/>
    <lineage>
        <taxon>Bacteria</taxon>
        <taxon>Candidatus Gottesmaniibacteriota</taxon>
    </lineage>
</organism>
<evidence type="ECO:0000259" key="1">
    <source>
        <dbReference type="Pfam" id="PF18894"/>
    </source>
</evidence>
<dbReference type="Pfam" id="PF18894">
    <property type="entry name" value="PhageMetallopep"/>
    <property type="match status" value="1"/>
</dbReference>
<evidence type="ECO:0000313" key="3">
    <source>
        <dbReference type="Proteomes" id="UP000176409"/>
    </source>
</evidence>
<dbReference type="AlphaFoldDB" id="A0A1F6AVM7"/>
<feature type="domain" description="Putative phage metallopeptidase" evidence="1">
    <location>
        <begin position="2"/>
        <end position="102"/>
    </location>
</feature>
<reference evidence="2 3" key="1">
    <citation type="journal article" date="2016" name="Nat. Commun.">
        <title>Thousands of microbial genomes shed light on interconnected biogeochemical processes in an aquifer system.</title>
        <authorList>
            <person name="Anantharaman K."/>
            <person name="Brown C.T."/>
            <person name="Hug L.A."/>
            <person name="Sharon I."/>
            <person name="Castelle C.J."/>
            <person name="Probst A.J."/>
            <person name="Thomas B.C."/>
            <person name="Singh A."/>
            <person name="Wilkins M.J."/>
            <person name="Karaoz U."/>
            <person name="Brodie E.L."/>
            <person name="Williams K.H."/>
            <person name="Hubbard S.S."/>
            <person name="Banfield J.F."/>
        </authorList>
    </citation>
    <scope>NUCLEOTIDE SEQUENCE [LARGE SCALE GENOMIC DNA]</scope>
</reference>
<dbReference type="InterPro" id="IPR043998">
    <property type="entry name" value="Put_Metallopep"/>
</dbReference>
<sequence>MDVEPAPDIKKIMRHVLTRTPFDHVKASQITCMRSKGAKSRAYARIWSFPKIWQKALSHPPHYIIEVLAHHFDKLSDDDKIRTVIHELMHIPKNFSGALVPHRGRYHRIDRKTVEKMFQVYCANSKSQAPSIKQTKKFPMSNVQNFLNF</sequence>
<dbReference type="EMBL" id="MFJZ01000072">
    <property type="protein sequence ID" value="OGG28764.1"/>
    <property type="molecule type" value="Genomic_DNA"/>
</dbReference>
<evidence type="ECO:0000313" key="2">
    <source>
        <dbReference type="EMBL" id="OGG28764.1"/>
    </source>
</evidence>
<name>A0A1F6AVM7_9BACT</name>
<dbReference type="STRING" id="1798396.A2973_03500"/>
<proteinExistence type="predicted"/>
<gene>
    <name evidence="2" type="ORF">A2973_03500</name>
</gene>
<accession>A0A1F6AVM7</accession>
<comment type="caution">
    <text evidence="2">The sequence shown here is derived from an EMBL/GenBank/DDBJ whole genome shotgun (WGS) entry which is preliminary data.</text>
</comment>
<protein>
    <recommendedName>
        <fullName evidence="1">Putative phage metallopeptidase domain-containing protein</fullName>
    </recommendedName>
</protein>
<dbReference type="Proteomes" id="UP000176409">
    <property type="component" value="Unassembled WGS sequence"/>
</dbReference>